<dbReference type="InterPro" id="IPR049366">
    <property type="entry name" value="RGL11_C"/>
</dbReference>
<evidence type="ECO:0000256" key="2">
    <source>
        <dbReference type="SAM" id="SignalP"/>
    </source>
</evidence>
<keyword evidence="1" id="KW-0472">Membrane</keyword>
<dbReference type="InterPro" id="IPR034641">
    <property type="entry name" value="RGL11"/>
</dbReference>
<gene>
    <name evidence="5" type="ORF">TRFO_07645</name>
</gene>
<dbReference type="InterPro" id="IPR041624">
    <property type="entry name" value="RGI_lyase"/>
</dbReference>
<dbReference type="InterPro" id="IPR013783">
    <property type="entry name" value="Ig-like_fold"/>
</dbReference>
<dbReference type="OrthoDB" id="3665757at2759"/>
<dbReference type="VEuPathDB" id="TrichDB:TRFO_07645"/>
<protein>
    <submittedName>
        <fullName evidence="5">FG-GAP repeat family protein</fullName>
    </submittedName>
</protein>
<sequence length="682" mass="77102">MISLLLVLVNSLKGNTYGYSTDKISRYAEDLDRGVIAMRKGNSAFISWRFLITDDDSISFNVYRSSVEYIENPENHELIKNVTETVKLNENPIDKVTYFIDNTFDKTKGFEYFVGSIINNVEVENSSYSYIQPNTQDIPCIKIPIRPGTRFRTVWVGDLNGDGKFDFVLARDAEEEQRIEAYLSNGTFLWEVNLGHNSNNKNNIRPGPTTVNVGHWDGVNVYDLDGDGKAEVYFRIANNVTFGDGQVFTHENDVDQWIASVDGLTGKLKHKARIPDTFIQHGSMGSQMGVGFLDGVKPSLVSVMKNRDSKNVFHMIIAAYSFNSENEFVLDWSWSPELEENCKGCSDGHHFRIADVDGDGKEEILEVGFTLNGDGTLRYDLYNEGVKHGDRFYVTKFNKGDKTMKGYGVQQDHNEFLLEYVYDADKGKVIWKHFNKENVTVDVGRGNIGDFDPEYPGLEVYSFSGLFTGSTNINLTEVKNASALPSKSLWPSNNVYWDSDLTPACFHEGFLNKWNYKTNVADRLYTAYSDYNKKYGEYPSRDDTYPMFHGDILGDWREEFIMSNQNYSEIIIFSTTTETDLRLTTLSQDPGMRASMTLNGYKQSHMPYNFLGHETDLNEHRKSLKSYASLRGESSGKKKLSGGAIAAIVIVVILVVVAVAVGIFIFLRKRSSGDNTFRLSAV</sequence>
<evidence type="ECO:0000313" key="6">
    <source>
        <dbReference type="Proteomes" id="UP000179807"/>
    </source>
</evidence>
<name>A0A1J4JQS0_9EUKA</name>
<dbReference type="SUPFAM" id="SSF69318">
    <property type="entry name" value="Integrin alpha N-terminal domain"/>
    <property type="match status" value="1"/>
</dbReference>
<evidence type="ECO:0000259" key="3">
    <source>
        <dbReference type="Pfam" id="PF18370"/>
    </source>
</evidence>
<evidence type="ECO:0000259" key="4">
    <source>
        <dbReference type="Pfam" id="PF21348"/>
    </source>
</evidence>
<keyword evidence="1" id="KW-0812">Transmembrane</keyword>
<feature type="domain" description="Rhamnogalacturonan lyase family 11 C-terminal" evidence="4">
    <location>
        <begin position="289"/>
        <end position="616"/>
    </location>
</feature>
<dbReference type="Pfam" id="PF18370">
    <property type="entry name" value="RGI_lyase"/>
    <property type="match status" value="1"/>
</dbReference>
<dbReference type="EMBL" id="MLAK01000915">
    <property type="protein sequence ID" value="OHT01387.1"/>
    <property type="molecule type" value="Genomic_DNA"/>
</dbReference>
<feature type="signal peptide" evidence="2">
    <location>
        <begin position="1"/>
        <end position="18"/>
    </location>
</feature>
<dbReference type="Proteomes" id="UP000179807">
    <property type="component" value="Unassembled WGS sequence"/>
</dbReference>
<keyword evidence="1" id="KW-1133">Transmembrane helix</keyword>
<feature type="domain" description="Rhamnogalacturonan I lyase beta-sheet" evidence="3">
    <location>
        <begin position="28"/>
        <end position="126"/>
    </location>
</feature>
<dbReference type="AlphaFoldDB" id="A0A1J4JQS0"/>
<comment type="caution">
    <text evidence="5">The sequence shown here is derived from an EMBL/GenBank/DDBJ whole genome shotgun (WGS) entry which is preliminary data.</text>
</comment>
<keyword evidence="2" id="KW-0732">Signal</keyword>
<feature type="transmembrane region" description="Helical" evidence="1">
    <location>
        <begin position="644"/>
        <end position="667"/>
    </location>
</feature>
<keyword evidence="6" id="KW-1185">Reference proteome</keyword>
<organism evidence="5 6">
    <name type="scientific">Tritrichomonas foetus</name>
    <dbReference type="NCBI Taxonomy" id="1144522"/>
    <lineage>
        <taxon>Eukaryota</taxon>
        <taxon>Metamonada</taxon>
        <taxon>Parabasalia</taxon>
        <taxon>Tritrichomonadida</taxon>
        <taxon>Tritrichomonadidae</taxon>
        <taxon>Tritrichomonas</taxon>
    </lineage>
</organism>
<proteinExistence type="predicted"/>
<evidence type="ECO:0000313" key="5">
    <source>
        <dbReference type="EMBL" id="OHT01387.1"/>
    </source>
</evidence>
<feature type="domain" description="Rhamnogalacturonan lyase family 11 C-terminal" evidence="4">
    <location>
        <begin position="155"/>
        <end position="251"/>
    </location>
</feature>
<dbReference type="GeneID" id="94828509"/>
<dbReference type="Pfam" id="PF21348">
    <property type="entry name" value="RGL11_C"/>
    <property type="match status" value="2"/>
</dbReference>
<feature type="chain" id="PRO_5009630178" evidence="2">
    <location>
        <begin position="19"/>
        <end position="682"/>
    </location>
</feature>
<evidence type="ECO:0000256" key="1">
    <source>
        <dbReference type="SAM" id="Phobius"/>
    </source>
</evidence>
<dbReference type="PANTHER" id="PTHR43118">
    <property type="entry name" value="RHAMNOGALACTURONAN LYASE (EUROFUNG)"/>
    <property type="match status" value="1"/>
</dbReference>
<dbReference type="PANTHER" id="PTHR43118:SF1">
    <property type="entry name" value="RHAMNOGALACTURONAN LYASE (EUROFUNG)"/>
    <property type="match status" value="1"/>
</dbReference>
<dbReference type="Gene3D" id="2.60.40.10">
    <property type="entry name" value="Immunoglobulins"/>
    <property type="match status" value="1"/>
</dbReference>
<dbReference type="InterPro" id="IPR028994">
    <property type="entry name" value="Integrin_alpha_N"/>
</dbReference>
<accession>A0A1J4JQS0</accession>
<dbReference type="RefSeq" id="XP_068354523.1">
    <property type="nucleotide sequence ID" value="XM_068493805.1"/>
</dbReference>
<reference evidence="5" key="1">
    <citation type="submission" date="2016-10" db="EMBL/GenBank/DDBJ databases">
        <authorList>
            <person name="Benchimol M."/>
            <person name="Almeida L.G."/>
            <person name="Vasconcelos A.T."/>
            <person name="Perreira-Neves A."/>
            <person name="Rosa I.A."/>
            <person name="Tasca T."/>
            <person name="Bogo M.R."/>
            <person name="de Souza W."/>
        </authorList>
    </citation>
    <scope>NUCLEOTIDE SEQUENCE [LARGE SCALE GENOMIC DNA]</scope>
    <source>
        <strain evidence="5">K</strain>
    </source>
</reference>